<dbReference type="PROSITE" id="PS50011">
    <property type="entry name" value="PROTEIN_KINASE_DOM"/>
    <property type="match status" value="1"/>
</dbReference>
<keyword evidence="5 9" id="KW-0418">Kinase</keyword>
<dbReference type="OrthoDB" id="10261027at2759"/>
<dbReference type="GO" id="GO:0005524">
    <property type="term" value="F:ATP binding"/>
    <property type="evidence" value="ECO:0007669"/>
    <property type="project" value="UniProtKB-UniRule"/>
</dbReference>
<name>A0A6P4EMJ2_DRORH</name>
<evidence type="ECO:0000259" key="8">
    <source>
        <dbReference type="PROSITE" id="PS50011"/>
    </source>
</evidence>
<dbReference type="InterPro" id="IPR017441">
    <property type="entry name" value="Protein_kinase_ATP_BS"/>
</dbReference>
<evidence type="ECO:0000313" key="9">
    <source>
        <dbReference type="RefSeq" id="XP_016974506.1"/>
    </source>
</evidence>
<dbReference type="SUPFAM" id="SSF56112">
    <property type="entry name" value="Protein kinase-like (PK-like)"/>
    <property type="match status" value="1"/>
</dbReference>
<dbReference type="InterPro" id="IPR000719">
    <property type="entry name" value="Prot_kinase_dom"/>
</dbReference>
<proteinExistence type="inferred from homology"/>
<dbReference type="GeneID" id="108041188"/>
<dbReference type="Gene3D" id="1.10.510.10">
    <property type="entry name" value="Transferase(Phosphotransferase) domain 1"/>
    <property type="match status" value="1"/>
</dbReference>
<dbReference type="AlphaFoldDB" id="A0A6P4EMJ2"/>
<evidence type="ECO:0000256" key="1">
    <source>
        <dbReference type="ARBA" id="ARBA00006529"/>
    </source>
</evidence>
<keyword evidence="3" id="KW-0808">Transferase</keyword>
<dbReference type="PROSITE" id="PS00107">
    <property type="entry name" value="PROTEIN_KINASE_ATP"/>
    <property type="match status" value="1"/>
</dbReference>
<dbReference type="SMART" id="SM00220">
    <property type="entry name" value="S_TKc"/>
    <property type="match status" value="1"/>
</dbReference>
<evidence type="ECO:0000256" key="3">
    <source>
        <dbReference type="ARBA" id="ARBA00022679"/>
    </source>
</evidence>
<dbReference type="PIRSF" id="PIRSF000654">
    <property type="entry name" value="Integrin-linked_kinase"/>
    <property type="match status" value="1"/>
</dbReference>
<evidence type="ECO:0000256" key="6">
    <source>
        <dbReference type="ARBA" id="ARBA00022840"/>
    </source>
</evidence>
<reference evidence="9" key="1">
    <citation type="submission" date="2025-08" db="UniProtKB">
        <authorList>
            <consortium name="RefSeq"/>
        </authorList>
    </citation>
    <scope>IDENTIFICATION</scope>
</reference>
<keyword evidence="6 7" id="KW-0067">ATP-binding</keyword>
<organism evidence="9">
    <name type="scientific">Drosophila rhopaloa</name>
    <name type="common">Fruit fly</name>
    <dbReference type="NCBI Taxonomy" id="1041015"/>
    <lineage>
        <taxon>Eukaryota</taxon>
        <taxon>Metazoa</taxon>
        <taxon>Ecdysozoa</taxon>
        <taxon>Arthropoda</taxon>
        <taxon>Hexapoda</taxon>
        <taxon>Insecta</taxon>
        <taxon>Pterygota</taxon>
        <taxon>Neoptera</taxon>
        <taxon>Endopterygota</taxon>
        <taxon>Diptera</taxon>
        <taxon>Brachycera</taxon>
        <taxon>Muscomorpha</taxon>
        <taxon>Ephydroidea</taxon>
        <taxon>Drosophilidae</taxon>
        <taxon>Drosophila</taxon>
        <taxon>Sophophora</taxon>
    </lineage>
</organism>
<dbReference type="Gene3D" id="3.30.200.20">
    <property type="entry name" value="Phosphorylase Kinase, domain 1"/>
    <property type="match status" value="1"/>
</dbReference>
<evidence type="ECO:0000256" key="4">
    <source>
        <dbReference type="ARBA" id="ARBA00022741"/>
    </source>
</evidence>
<dbReference type="RefSeq" id="XP_016974506.2">
    <property type="nucleotide sequence ID" value="XM_017119017.2"/>
</dbReference>
<evidence type="ECO:0000256" key="7">
    <source>
        <dbReference type="PROSITE-ProRule" id="PRU10141"/>
    </source>
</evidence>
<dbReference type="InterPro" id="IPR011009">
    <property type="entry name" value="Kinase-like_dom_sf"/>
</dbReference>
<dbReference type="RefSeq" id="XP_016974506.1">
    <property type="nucleotide sequence ID" value="XM_017119017.1"/>
</dbReference>
<dbReference type="GO" id="GO:0007254">
    <property type="term" value="P:JNK cascade"/>
    <property type="evidence" value="ECO:0007669"/>
    <property type="project" value="TreeGrafter"/>
</dbReference>
<gene>
    <name evidence="9" type="primary">LOC108041188</name>
</gene>
<dbReference type="GO" id="GO:0043123">
    <property type="term" value="P:positive regulation of canonical NF-kappaB signal transduction"/>
    <property type="evidence" value="ECO:0007669"/>
    <property type="project" value="TreeGrafter"/>
</dbReference>
<dbReference type="GO" id="GO:0006955">
    <property type="term" value="P:immune response"/>
    <property type="evidence" value="ECO:0007669"/>
    <property type="project" value="TreeGrafter"/>
</dbReference>
<dbReference type="GO" id="GO:0004709">
    <property type="term" value="F:MAP kinase kinase kinase activity"/>
    <property type="evidence" value="ECO:0007669"/>
    <property type="project" value="TreeGrafter"/>
</dbReference>
<dbReference type="PANTHER" id="PTHR46716:SF1">
    <property type="entry name" value="MITOGEN-ACTIVATED PROTEIN KINASE KINASE KINASE 7"/>
    <property type="match status" value="1"/>
</dbReference>
<dbReference type="Pfam" id="PF00069">
    <property type="entry name" value="Pkinase"/>
    <property type="match status" value="1"/>
</dbReference>
<protein>
    <submittedName>
        <fullName evidence="9">Mitogen-activated protein kinase kinase kinase 7</fullName>
    </submittedName>
</protein>
<feature type="domain" description="Protein kinase" evidence="8">
    <location>
        <begin position="13"/>
        <end position="269"/>
    </location>
</feature>
<accession>A0A6P4EMJ2</accession>
<evidence type="ECO:0000256" key="2">
    <source>
        <dbReference type="ARBA" id="ARBA00022527"/>
    </source>
</evidence>
<sequence length="279" mass="31508">MTAAVDLIPFEEFKLGKIIGSGSFSSVFKADWKNLAIAVKRIRLGYEDNKIDREIIQLSRVSHENLIQFYGVSKHDDRFFLLMEYVDGGSLHNFLYADSQPSYSLAHAFNWSLQIAQGLAYLHAMKPKAVIHRDIKPHNALLGQRGLSLKICDFGTVIDQTLSMSEAGTSRYLAPEVLNGDRYNEKCDVYSWAFTFWEILSRKMPLDEIDGTNTWNLKMAITGGERPSLNDVMAGCPEDFVSIIAACWNMDPKLRLSMELVAYIMNKFVIDAGPIQPLL</sequence>
<keyword evidence="2" id="KW-0723">Serine/threonine-protein kinase</keyword>
<keyword evidence="4 7" id="KW-0547">Nucleotide-binding</keyword>
<comment type="similarity">
    <text evidence="1">Belongs to the protein kinase superfamily. STE Ser/Thr protein kinase family. MAP kinase kinase kinase subfamily.</text>
</comment>
<evidence type="ECO:0000256" key="5">
    <source>
        <dbReference type="ARBA" id="ARBA00022777"/>
    </source>
</evidence>
<dbReference type="PANTHER" id="PTHR46716">
    <property type="entry name" value="MITOGEN-ACTIVATED PROTEIN KINASE KINASE KINASE 7"/>
    <property type="match status" value="1"/>
</dbReference>
<feature type="binding site" evidence="7">
    <location>
        <position position="40"/>
    </location>
    <ligand>
        <name>ATP</name>
        <dbReference type="ChEBI" id="CHEBI:30616"/>
    </ligand>
</feature>